<gene>
    <name evidence="8" type="primary">htpG</name>
    <name evidence="12" type="ORF">GbCGDNIH9_0315</name>
</gene>
<evidence type="ECO:0000256" key="9">
    <source>
        <dbReference type="PIRSR" id="PIRSR002583-1"/>
    </source>
</evidence>
<keyword evidence="6 8" id="KW-0346">Stress response</keyword>
<dbReference type="PRINTS" id="PR00775">
    <property type="entry name" value="HEATSHOCK90"/>
</dbReference>
<dbReference type="GO" id="GO:0005737">
    <property type="term" value="C:cytoplasm"/>
    <property type="evidence" value="ECO:0007669"/>
    <property type="project" value="UniProtKB-SubCell"/>
</dbReference>
<protein>
    <recommendedName>
        <fullName evidence="8">Chaperone protein HtpG</fullName>
    </recommendedName>
    <alternativeName>
        <fullName evidence="8">Heat shock protein HtpG</fullName>
    </alternativeName>
    <alternativeName>
        <fullName evidence="8">High temperature protein G</fullName>
    </alternativeName>
</protein>
<evidence type="ECO:0000313" key="12">
    <source>
        <dbReference type="EMBL" id="APH53544.1"/>
    </source>
</evidence>
<evidence type="ECO:0000259" key="11">
    <source>
        <dbReference type="SMART" id="SM00387"/>
    </source>
</evidence>
<evidence type="ECO:0000256" key="1">
    <source>
        <dbReference type="ARBA" id="ARBA00004496"/>
    </source>
</evidence>
<dbReference type="Pfam" id="PF00183">
    <property type="entry name" value="HSP90"/>
    <property type="match status" value="1"/>
</dbReference>
<comment type="subunit">
    <text evidence="8">Homodimer.</text>
</comment>
<proteinExistence type="inferred from homology"/>
<feature type="binding site" evidence="9">
    <location>
        <position position="104"/>
    </location>
    <ligand>
        <name>ATP</name>
        <dbReference type="ChEBI" id="CHEBI:30616"/>
    </ligand>
</feature>
<dbReference type="GO" id="GO:0140662">
    <property type="term" value="F:ATP-dependent protein folding chaperone"/>
    <property type="evidence" value="ECO:0007669"/>
    <property type="project" value="InterPro"/>
</dbReference>
<evidence type="ECO:0000256" key="10">
    <source>
        <dbReference type="SAM" id="MobiDB-lite"/>
    </source>
</evidence>
<feature type="domain" description="Histidine kinase/HSP90-like ATPase" evidence="11">
    <location>
        <begin position="93"/>
        <end position="253"/>
    </location>
</feature>
<evidence type="ECO:0000256" key="7">
    <source>
        <dbReference type="ARBA" id="ARBA00023186"/>
    </source>
</evidence>
<comment type="subcellular location">
    <subcellularLocation>
        <location evidence="1 8">Cytoplasm</location>
    </subcellularLocation>
</comment>
<keyword evidence="7 8" id="KW-0143">Chaperone</keyword>
<dbReference type="GO" id="GO:0016887">
    <property type="term" value="F:ATP hydrolysis activity"/>
    <property type="evidence" value="ECO:0007669"/>
    <property type="project" value="InterPro"/>
</dbReference>
<dbReference type="GO" id="GO:0051082">
    <property type="term" value="F:unfolded protein binding"/>
    <property type="evidence" value="ECO:0007669"/>
    <property type="project" value="UniProtKB-UniRule"/>
</dbReference>
<dbReference type="InterPro" id="IPR036890">
    <property type="entry name" value="HATPase_C_sf"/>
</dbReference>
<feature type="binding site" evidence="9">
    <location>
        <position position="151"/>
    </location>
    <ligand>
        <name>ATP</name>
        <dbReference type="ChEBI" id="CHEBI:30616"/>
    </ligand>
</feature>
<dbReference type="HAMAP" id="MF_00505">
    <property type="entry name" value="HSP90"/>
    <property type="match status" value="1"/>
</dbReference>
<evidence type="ECO:0000313" key="13">
    <source>
        <dbReference type="Proteomes" id="UP000182373"/>
    </source>
</evidence>
<dbReference type="InterPro" id="IPR037196">
    <property type="entry name" value="HSP90_C"/>
</dbReference>
<dbReference type="Pfam" id="PF13589">
    <property type="entry name" value="HATPase_c_3"/>
    <property type="match status" value="1"/>
</dbReference>
<dbReference type="Proteomes" id="UP000182373">
    <property type="component" value="Chromosome"/>
</dbReference>
<keyword evidence="5 8" id="KW-0067">ATP-binding</keyword>
<comment type="similarity">
    <text evidence="2 8">Belongs to the heat shock protein 90 family.</text>
</comment>
<feature type="compositionally biased region" description="Low complexity" evidence="10">
    <location>
        <begin position="54"/>
        <end position="70"/>
    </location>
</feature>
<feature type="binding site" evidence="9">
    <location>
        <position position="243"/>
    </location>
    <ligand>
        <name>ATP</name>
        <dbReference type="ChEBI" id="CHEBI:30616"/>
    </ligand>
</feature>
<keyword evidence="3 8" id="KW-0963">Cytoplasm</keyword>
<dbReference type="Gene3D" id="3.30.565.10">
    <property type="entry name" value="Histidine kinase-like ATPase, C-terminal domain"/>
    <property type="match status" value="1"/>
</dbReference>
<name>A0AAC9K9M0_9PROT</name>
<reference evidence="13" key="1">
    <citation type="submission" date="2016-11" db="EMBL/GenBank/DDBJ databases">
        <title>Comparative genomic and phenotypic analysis of Granulibacter bethesdensis clinical isolates from patients with chronic granulomatous disease.</title>
        <authorList>
            <person name="Zarember K.A."/>
            <person name="Porcella S.F."/>
            <person name="Chu J."/>
            <person name="Ding L."/>
            <person name="Dahlstrom E."/>
            <person name="Barbian K."/>
            <person name="Martens C."/>
            <person name="Sykora L."/>
            <person name="Kramer S."/>
            <person name="Pettinato A.M."/>
            <person name="Hong H."/>
            <person name="Wald G."/>
            <person name="Berg L.J."/>
            <person name="Rogge L.S."/>
            <person name="Greenberg D.E."/>
            <person name="Falcone E.L."/>
            <person name="Neves J.F."/>
            <person name="Simoes M.J."/>
            <person name="Casal M."/>
            <person name="Rodriguez-Lopez F.C."/>
            <person name="Zelazny A."/>
            <person name="Gallin J.I."/>
            <person name="Holland S.M."/>
        </authorList>
    </citation>
    <scope>NUCLEOTIDE SEQUENCE [LARGE SCALE GENOMIC DNA]</scope>
    <source>
        <strain evidence="13">NIH9.1</strain>
    </source>
</reference>
<feature type="region of interest" description="C" evidence="8">
    <location>
        <begin position="607"/>
        <end position="696"/>
    </location>
</feature>
<dbReference type="SUPFAM" id="SSF54211">
    <property type="entry name" value="Ribosomal protein S5 domain 2-like"/>
    <property type="match status" value="1"/>
</dbReference>
<feature type="binding site" evidence="9">
    <location>
        <position position="100"/>
    </location>
    <ligand>
        <name>ATP</name>
        <dbReference type="ChEBI" id="CHEBI:30616"/>
    </ligand>
</feature>
<dbReference type="InterPro" id="IPR001404">
    <property type="entry name" value="Hsp90_fam"/>
</dbReference>
<accession>A0AAC9K9M0</accession>
<evidence type="ECO:0000256" key="5">
    <source>
        <dbReference type="ARBA" id="ARBA00022840"/>
    </source>
</evidence>
<dbReference type="SMART" id="SM00387">
    <property type="entry name" value="HATPase_c"/>
    <property type="match status" value="1"/>
</dbReference>
<evidence type="ECO:0000256" key="6">
    <source>
        <dbReference type="ARBA" id="ARBA00023016"/>
    </source>
</evidence>
<sequence>MQGDGLQAGIMCAISMTETEGNARGGPSAVRGRFPFPPCLSISTMERTQIMSDQTTTGQATAGETGASGSEQHRFGAEVDRLLHLVIHSLYTEREIFLRELVANAADAIERRRFEALSDTALLAGADESKIRISADKAARTLTIADGGIGMTRDDLITHLGTIAKSGTRAFGEALKAREEQKEGAEKPTTIGQFGVGFYAAFMVADRVEVTSRRAGTDEAWTWSSEGNGTFAIAPGSRDTAGTTIVMHIKADADEFLDSWRLENIIRKWADFIAVPVLVAQEDGEDRAANDGAALWRKSKSEVTEEEYEAFYRHVGSFFDKPWATLHWRAEGAIDFSALLFIPGSPGFTPMDEERESRVRLHVKRMFITDRAEILPAWLRFVHGVVDTDDLPLNVSREMLQATPVLARIRKAVTNRVLTELKTRARDEENYRGFWQNFGRVLKEGVWDDSEHRKDLLPLLRFASSAIPADQDGGLTSLDAYVSRMKEGQKAIYYLAGDRVETLRNSPQLEGFRAQGYEVLLLEDPIDAFWPERAESFADKPIRSVARSAEDLAAPEGDVPDVSTLTSALKAALGERVSEVRASTRLVSSAVILSSAGVGPDLQMQRLLARAGRGLPPAPPVLEINPRHKLIASLASAATQGEGETRGMESVAETLLDLARIQEGEAPADPTAFAGRVMNWIEQGLPGHQAADEASA</sequence>
<evidence type="ECO:0000256" key="8">
    <source>
        <dbReference type="HAMAP-Rule" id="MF_00505"/>
    </source>
</evidence>
<dbReference type="InterPro" id="IPR020575">
    <property type="entry name" value="Hsp90_N"/>
</dbReference>
<dbReference type="GO" id="GO:0005524">
    <property type="term" value="F:ATP binding"/>
    <property type="evidence" value="ECO:0007669"/>
    <property type="project" value="UniProtKB-UniRule"/>
</dbReference>
<feature type="binding site" evidence="9">
    <location>
        <position position="397"/>
    </location>
    <ligand>
        <name>ATP</name>
        <dbReference type="ChEBI" id="CHEBI:30616"/>
    </ligand>
</feature>
<evidence type="ECO:0000256" key="3">
    <source>
        <dbReference type="ARBA" id="ARBA00022490"/>
    </source>
</evidence>
<dbReference type="SUPFAM" id="SSF110942">
    <property type="entry name" value="HSP90 C-terminal domain"/>
    <property type="match status" value="1"/>
</dbReference>
<dbReference type="NCBIfam" id="NF003555">
    <property type="entry name" value="PRK05218.1"/>
    <property type="match status" value="1"/>
</dbReference>
<feature type="region of interest" description="A; substrate-binding" evidence="8">
    <location>
        <begin position="1"/>
        <end position="397"/>
    </location>
</feature>
<feature type="binding site" evidence="9">
    <location>
        <position position="165"/>
    </location>
    <ligand>
        <name>ATP</name>
        <dbReference type="ChEBI" id="CHEBI:30616"/>
    </ligand>
</feature>
<feature type="binding site" evidence="9">
    <location>
        <begin position="193"/>
        <end position="198"/>
    </location>
    <ligand>
        <name>ATP</name>
        <dbReference type="ChEBI" id="CHEBI:30616"/>
    </ligand>
</feature>
<dbReference type="SUPFAM" id="SSF55874">
    <property type="entry name" value="ATPase domain of HSP90 chaperone/DNA topoisomerase II/histidine kinase"/>
    <property type="match status" value="1"/>
</dbReference>
<keyword evidence="4 8" id="KW-0547">Nucleotide-binding</keyword>
<dbReference type="InterPro" id="IPR020568">
    <property type="entry name" value="Ribosomal_Su5_D2-typ_SF"/>
</dbReference>
<dbReference type="PANTHER" id="PTHR11528">
    <property type="entry name" value="HEAT SHOCK PROTEIN 90 FAMILY MEMBER"/>
    <property type="match status" value="1"/>
</dbReference>
<comment type="caution">
    <text evidence="8">Lacks conserved residue(s) required for the propagation of feature annotation.</text>
</comment>
<dbReference type="Gene3D" id="3.40.50.11260">
    <property type="match status" value="1"/>
</dbReference>
<feature type="binding site" evidence="9">
    <location>
        <position position="146"/>
    </location>
    <ligand>
        <name>ATP</name>
        <dbReference type="ChEBI" id="CHEBI:30616"/>
    </ligand>
</feature>
<feature type="region of interest" description="Disordered" evidence="10">
    <location>
        <begin position="52"/>
        <end position="71"/>
    </location>
</feature>
<evidence type="ECO:0000256" key="2">
    <source>
        <dbReference type="ARBA" id="ARBA00008239"/>
    </source>
</evidence>
<organism evidence="12 13">
    <name type="scientific">Granulibacter bethesdensis</name>
    <dbReference type="NCBI Taxonomy" id="364410"/>
    <lineage>
        <taxon>Bacteria</taxon>
        <taxon>Pseudomonadati</taxon>
        <taxon>Pseudomonadota</taxon>
        <taxon>Alphaproteobacteria</taxon>
        <taxon>Acetobacterales</taxon>
        <taxon>Acetobacteraceae</taxon>
        <taxon>Granulibacter</taxon>
    </lineage>
</organism>
<dbReference type="FunFam" id="3.30.565.10:FF:000009">
    <property type="entry name" value="Molecular chaperone HtpG"/>
    <property type="match status" value="1"/>
</dbReference>
<dbReference type="CDD" id="cd16927">
    <property type="entry name" value="HATPase_Hsp90-like"/>
    <property type="match status" value="1"/>
</dbReference>
<dbReference type="PIRSF" id="PIRSF002583">
    <property type="entry name" value="Hsp90"/>
    <property type="match status" value="1"/>
</dbReference>
<evidence type="ECO:0000256" key="4">
    <source>
        <dbReference type="ARBA" id="ARBA00022741"/>
    </source>
</evidence>
<dbReference type="EMBL" id="CP018191">
    <property type="protein sequence ID" value="APH53544.1"/>
    <property type="molecule type" value="Genomic_DNA"/>
</dbReference>
<feature type="binding site" evidence="9">
    <location>
        <begin position="166"/>
        <end position="167"/>
    </location>
    <ligand>
        <name>ATP</name>
        <dbReference type="ChEBI" id="CHEBI:30616"/>
    </ligand>
</feature>
<dbReference type="Gene3D" id="1.20.120.790">
    <property type="entry name" value="Heat shock protein 90, C-terminal domain"/>
    <property type="match status" value="1"/>
</dbReference>
<dbReference type="Gene3D" id="3.30.230.80">
    <property type="match status" value="1"/>
</dbReference>
<dbReference type="AlphaFoldDB" id="A0AAC9K9M0"/>
<dbReference type="InterPro" id="IPR003594">
    <property type="entry name" value="HATPase_dom"/>
</dbReference>
<comment type="function">
    <text evidence="8">Molecular chaperone. Has ATPase activity.</text>
</comment>